<keyword evidence="4" id="KW-1185">Reference proteome</keyword>
<feature type="compositionally biased region" description="Pro residues" evidence="1">
    <location>
        <begin position="34"/>
        <end position="44"/>
    </location>
</feature>
<proteinExistence type="predicted"/>
<organism evidence="3 4">
    <name type="scientific">Leptidea sinapis</name>
    <dbReference type="NCBI Taxonomy" id="189913"/>
    <lineage>
        <taxon>Eukaryota</taxon>
        <taxon>Metazoa</taxon>
        <taxon>Ecdysozoa</taxon>
        <taxon>Arthropoda</taxon>
        <taxon>Hexapoda</taxon>
        <taxon>Insecta</taxon>
        <taxon>Pterygota</taxon>
        <taxon>Neoptera</taxon>
        <taxon>Endopterygota</taxon>
        <taxon>Lepidoptera</taxon>
        <taxon>Glossata</taxon>
        <taxon>Ditrysia</taxon>
        <taxon>Papilionoidea</taxon>
        <taxon>Pieridae</taxon>
        <taxon>Dismorphiinae</taxon>
        <taxon>Leptidea</taxon>
    </lineage>
</organism>
<dbReference type="EMBL" id="FZQP02001670">
    <property type="protein sequence ID" value="VVC93507.1"/>
    <property type="molecule type" value="Genomic_DNA"/>
</dbReference>
<feature type="chain" id="PRO_5023137675" description="Zasp-like motif domain-containing protein" evidence="2">
    <location>
        <begin position="23"/>
        <end position="208"/>
    </location>
</feature>
<evidence type="ECO:0008006" key="5">
    <source>
        <dbReference type="Google" id="ProtNLM"/>
    </source>
</evidence>
<sequence length="208" mass="24181">MKGTSNFQLLTFLIVYTGSVHSIMVKFGTRNGPIEPPAPSPQPSSPRAFRDPAPVWEERRNDLPDPNAHWRPQLFIPQPRYTQVIYNAQPTQQPLTNAQKFVNSYKPTYQQQDNTPQVLSSQSLPGFGTAYFFPTYANNLQERKILRQEDAKHNQIEHNYVDTSRDSSSDLLWKYEKDAVRRNLRNTLEDTARPVYQVQWPAYVHPRH</sequence>
<reference evidence="3 4" key="1">
    <citation type="submission" date="2017-07" db="EMBL/GenBank/DDBJ databases">
        <authorList>
            <person name="Talla V."/>
            <person name="Backstrom N."/>
        </authorList>
    </citation>
    <scope>NUCLEOTIDE SEQUENCE [LARGE SCALE GENOMIC DNA]</scope>
</reference>
<gene>
    <name evidence="3" type="ORF">LSINAPIS_LOCUS5680</name>
</gene>
<evidence type="ECO:0000256" key="1">
    <source>
        <dbReference type="SAM" id="MobiDB-lite"/>
    </source>
</evidence>
<dbReference type="Proteomes" id="UP000324832">
    <property type="component" value="Unassembled WGS sequence"/>
</dbReference>
<evidence type="ECO:0000313" key="4">
    <source>
        <dbReference type="Proteomes" id="UP000324832"/>
    </source>
</evidence>
<evidence type="ECO:0000313" key="3">
    <source>
        <dbReference type="EMBL" id="VVC93507.1"/>
    </source>
</evidence>
<feature type="region of interest" description="Disordered" evidence="1">
    <location>
        <begin position="32"/>
        <end position="51"/>
    </location>
</feature>
<name>A0A5E4Q946_9NEOP</name>
<keyword evidence="2" id="KW-0732">Signal</keyword>
<dbReference type="AlphaFoldDB" id="A0A5E4Q946"/>
<evidence type="ECO:0000256" key="2">
    <source>
        <dbReference type="SAM" id="SignalP"/>
    </source>
</evidence>
<accession>A0A5E4Q946</accession>
<protein>
    <recommendedName>
        <fullName evidence="5">Zasp-like motif domain-containing protein</fullName>
    </recommendedName>
</protein>
<feature type="signal peptide" evidence="2">
    <location>
        <begin position="1"/>
        <end position="22"/>
    </location>
</feature>